<dbReference type="Gene3D" id="3.40.50.300">
    <property type="entry name" value="P-loop containing nucleotide triphosphate hydrolases"/>
    <property type="match status" value="1"/>
</dbReference>
<organism evidence="8 9">
    <name type="scientific">Rhizobium laguerreae</name>
    <dbReference type="NCBI Taxonomy" id="1076926"/>
    <lineage>
        <taxon>Bacteria</taxon>
        <taxon>Pseudomonadati</taxon>
        <taxon>Pseudomonadota</taxon>
        <taxon>Alphaproteobacteria</taxon>
        <taxon>Hyphomicrobiales</taxon>
        <taxon>Rhizobiaceae</taxon>
        <taxon>Rhizobium/Agrobacterium group</taxon>
        <taxon>Rhizobium</taxon>
    </lineage>
</organism>
<keyword evidence="2 6" id="KW-0378">Hydrolase</keyword>
<sequence length="657" mass="71355">MLEIAPITPELLAELGAELGGCDFTDKSRSDFLASMASCDVQAAPGNGKTTLLAAKLALLSRSWDSRSQGVCIISHTNAARTEVEQQISRHPTASQLMAYPHFTGTVTAFVNQFLALPYLHGLGWPIRRIDDDVFAAEAARALPHYWELKAQAKKAPAMVDSWVRGLDLDVDFVTGSELPKSLAVHRRKGQHGVDTGCGKALAKLKASMVRKGLYRYSDMTALALRALKENPKIAERLRSRFPLVILDEAQDTNGKQLNLLEHLFAEGGTAFQRLGDSNQTLYQDDAPVASYWTPGANCIPFDESRRFGQPIADFASRLTTKLPQKIQSVDGKRTLMVVIVFDEKTIGGVLAAFSDEARTHWPETFSEKEIWAVASRHNVTGRVKGPWHPKSLVDYYPAYRSEAGTAKEANLLCRQLQKAALLHAAARPPSEIMDIFCGAIADLSRLHGWTGSNGGPITARNLWVTLGRREGELPRKIRSLLHKHILVGNAAWEEVAWKQFCGALVAMFDSGDGQAVPGEVSDYCGFVGGKEAHGVEPARQATKQVTISQATIRLGSIHSVKGKTVDGILVMESEVWKGHAKGQSCLDLATVLPTAFGAKGAVPLSEIGLSAATNIFVAVTRPREVLGLALRKSEFVALADIAQEQGWKVVDLAKGA</sequence>
<proteinExistence type="predicted"/>
<evidence type="ECO:0000259" key="7">
    <source>
        <dbReference type="PROSITE" id="PS51198"/>
    </source>
</evidence>
<dbReference type="GO" id="GO:0016787">
    <property type="term" value="F:hydrolase activity"/>
    <property type="evidence" value="ECO:0007669"/>
    <property type="project" value="UniProtKB-UniRule"/>
</dbReference>
<feature type="domain" description="UvrD-like helicase ATP-binding" evidence="7">
    <location>
        <begin position="22"/>
        <end position="330"/>
    </location>
</feature>
<keyword evidence="3 6" id="KW-0347">Helicase</keyword>
<dbReference type="InterPro" id="IPR014016">
    <property type="entry name" value="UvrD-like_ATP-bd"/>
</dbReference>
<evidence type="ECO:0000256" key="2">
    <source>
        <dbReference type="ARBA" id="ARBA00022801"/>
    </source>
</evidence>
<dbReference type="EMBL" id="JABEQY010000017">
    <property type="protein sequence ID" value="NNH65514.1"/>
    <property type="molecule type" value="Genomic_DNA"/>
</dbReference>
<gene>
    <name evidence="8" type="ORF">HLI17_19845</name>
</gene>
<dbReference type="PROSITE" id="PS51198">
    <property type="entry name" value="UVRD_HELICASE_ATP_BIND"/>
    <property type="match status" value="1"/>
</dbReference>
<comment type="caution">
    <text evidence="8">The sequence shown here is derived from an EMBL/GenBank/DDBJ whole genome shotgun (WGS) entry which is preliminary data.</text>
</comment>
<dbReference type="AlphaFoldDB" id="A0A7Y2R6Y4"/>
<dbReference type="Pfam" id="PF00580">
    <property type="entry name" value="UvrD-helicase"/>
    <property type="match status" value="1"/>
</dbReference>
<dbReference type="RefSeq" id="WP_170256016.1">
    <property type="nucleotide sequence ID" value="NZ_JABEQY010000017.1"/>
</dbReference>
<keyword evidence="1 6" id="KW-0547">Nucleotide-binding</keyword>
<evidence type="ECO:0000256" key="5">
    <source>
        <dbReference type="ARBA" id="ARBA00034923"/>
    </source>
</evidence>
<evidence type="ECO:0000313" key="9">
    <source>
        <dbReference type="Proteomes" id="UP000530654"/>
    </source>
</evidence>
<name>A0A7Y2R6Y4_9HYPH</name>
<evidence type="ECO:0000313" key="8">
    <source>
        <dbReference type="EMBL" id="NNH65514.1"/>
    </source>
</evidence>
<dbReference type="GO" id="GO:0000725">
    <property type="term" value="P:recombinational repair"/>
    <property type="evidence" value="ECO:0007669"/>
    <property type="project" value="TreeGrafter"/>
</dbReference>
<dbReference type="GO" id="GO:0003677">
    <property type="term" value="F:DNA binding"/>
    <property type="evidence" value="ECO:0007669"/>
    <property type="project" value="InterPro"/>
</dbReference>
<dbReference type="InterPro" id="IPR000212">
    <property type="entry name" value="DNA_helicase_UvrD/REP"/>
</dbReference>
<dbReference type="PANTHER" id="PTHR11070:SF2">
    <property type="entry name" value="ATP-DEPENDENT DNA HELICASE SRS2"/>
    <property type="match status" value="1"/>
</dbReference>
<evidence type="ECO:0000256" key="4">
    <source>
        <dbReference type="ARBA" id="ARBA00022840"/>
    </source>
</evidence>
<evidence type="ECO:0000256" key="6">
    <source>
        <dbReference type="PROSITE-ProRule" id="PRU00560"/>
    </source>
</evidence>
<dbReference type="GO" id="GO:0043138">
    <property type="term" value="F:3'-5' DNA helicase activity"/>
    <property type="evidence" value="ECO:0007669"/>
    <property type="project" value="TreeGrafter"/>
</dbReference>
<dbReference type="Proteomes" id="UP000530654">
    <property type="component" value="Unassembled WGS sequence"/>
</dbReference>
<protein>
    <recommendedName>
        <fullName evidence="5">DNA 3'-5' helicase II</fullName>
    </recommendedName>
</protein>
<evidence type="ECO:0000256" key="1">
    <source>
        <dbReference type="ARBA" id="ARBA00022741"/>
    </source>
</evidence>
<dbReference type="SUPFAM" id="SSF52540">
    <property type="entry name" value="P-loop containing nucleoside triphosphate hydrolases"/>
    <property type="match status" value="1"/>
</dbReference>
<keyword evidence="4 6" id="KW-0067">ATP-binding</keyword>
<dbReference type="GO" id="GO:0005524">
    <property type="term" value="F:ATP binding"/>
    <property type="evidence" value="ECO:0007669"/>
    <property type="project" value="UniProtKB-UniRule"/>
</dbReference>
<feature type="binding site" evidence="6">
    <location>
        <begin position="43"/>
        <end position="50"/>
    </location>
    <ligand>
        <name>ATP</name>
        <dbReference type="ChEBI" id="CHEBI:30616"/>
    </ligand>
</feature>
<dbReference type="PANTHER" id="PTHR11070">
    <property type="entry name" value="UVRD / RECB / PCRA DNA HELICASE FAMILY MEMBER"/>
    <property type="match status" value="1"/>
</dbReference>
<accession>A0A7Y2R6Y4</accession>
<evidence type="ECO:0000256" key="3">
    <source>
        <dbReference type="ARBA" id="ARBA00022806"/>
    </source>
</evidence>
<reference evidence="8 9" key="1">
    <citation type="submission" date="2020-04" db="EMBL/GenBank/DDBJ databases">
        <title>Rhizobium bacterial biofertilizers improve the content of phenolic compounds of Lactuca sativa L. under non-saline and saline-stress conditions.</title>
        <authorList>
            <person name="Ayuso-Calles M."/>
            <person name="Garcia-Estevez I."/>
            <person name="Jimenez-Gomez A."/>
            <person name="Flores-Felix J.D."/>
            <person name="Escribano-Bailon M."/>
            <person name="Rivas R."/>
        </authorList>
    </citation>
    <scope>NUCLEOTIDE SEQUENCE [LARGE SCALE GENOMIC DNA]</scope>
    <source>
        <strain evidence="8 9">GPTR02</strain>
    </source>
</reference>
<dbReference type="InterPro" id="IPR027417">
    <property type="entry name" value="P-loop_NTPase"/>
</dbReference>